<feature type="binding site" evidence="15">
    <location>
        <position position="1031"/>
    </location>
    <ligand>
        <name>Mg(2+)</name>
        <dbReference type="ChEBI" id="CHEBI:18420"/>
    </ligand>
</feature>
<evidence type="ECO:0000256" key="7">
    <source>
        <dbReference type="ARBA" id="ARBA00022839"/>
    </source>
</evidence>
<comment type="catalytic activity">
    <reaction evidence="15">
        <text>Exonucleolytic cleavage (in the presence of ATP) in either 5'- to 3'- or 3'- to 5'-direction to yield 5'-phosphooligonucleotides.</text>
        <dbReference type="EC" id="3.1.11.5"/>
    </reaction>
</comment>
<dbReference type="Gene3D" id="1.10.486.10">
    <property type="entry name" value="PCRA, domain 4"/>
    <property type="match status" value="1"/>
</dbReference>
<dbReference type="InterPro" id="IPR000212">
    <property type="entry name" value="DNA_helicase_UvrD/REP"/>
</dbReference>
<dbReference type="Pfam" id="PF00580">
    <property type="entry name" value="UvrD-helicase"/>
    <property type="match status" value="1"/>
</dbReference>
<evidence type="ECO:0000259" key="17">
    <source>
        <dbReference type="PROSITE" id="PS51198"/>
    </source>
</evidence>
<dbReference type="PANTHER" id="PTHR11070:SF23">
    <property type="entry name" value="RECBCD ENZYME SUBUNIT RECB"/>
    <property type="match status" value="1"/>
</dbReference>
<comment type="domain">
    <text evidence="15">The C-terminal domain has nuclease activity and interacts with RecD. It interacts with RecA, facilitating its loading onto ssDNA.</text>
</comment>
<evidence type="ECO:0000256" key="9">
    <source>
        <dbReference type="ARBA" id="ARBA00022842"/>
    </source>
</evidence>
<evidence type="ECO:0000256" key="14">
    <source>
        <dbReference type="ARBA" id="ARBA00048988"/>
    </source>
</evidence>
<accession>A0A934UN45</accession>
<dbReference type="GO" id="GO:0000724">
    <property type="term" value="P:double-strand break repair via homologous recombination"/>
    <property type="evidence" value="ECO:0007669"/>
    <property type="project" value="UniProtKB-UniRule"/>
</dbReference>
<dbReference type="InterPro" id="IPR011335">
    <property type="entry name" value="Restrct_endonuc-II-like"/>
</dbReference>
<evidence type="ECO:0000256" key="16">
    <source>
        <dbReference type="PROSITE-ProRule" id="PRU00560"/>
    </source>
</evidence>
<evidence type="ECO:0000256" key="15">
    <source>
        <dbReference type="HAMAP-Rule" id="MF_01485"/>
    </source>
</evidence>
<comment type="function">
    <text evidence="15">A helicase/nuclease that prepares dsDNA breaks (DSB) for recombinational DNA repair. Binds to DSBs and unwinds DNA via a highly rapid and processive ATP-dependent bidirectional helicase activity. Unwinds dsDNA until it encounters a Chi (crossover hotspot instigator) sequence from the 3' direction. Cuts ssDNA a few nucleotides 3' to the Chi site. The properties and activities of the enzyme are changed at Chi. The Chi-altered holoenzyme produces a long 3'-ssDNA overhang and facilitates RecA-binding to the ssDNA for homologous DNA recombination and repair. Holoenzyme degrades any linearized DNA that is unable to undergo homologous recombination. In the holoenzyme this subunit contributes ATPase, 3'-5' helicase, exonuclease activity and loads RecA onto ssDNA.</text>
</comment>
<feature type="domain" description="UvrD-like helicase ATP-binding" evidence="17">
    <location>
        <begin position="1"/>
        <end position="435"/>
    </location>
</feature>
<dbReference type="PROSITE" id="PS51217">
    <property type="entry name" value="UVRD_HELICASE_CTER"/>
    <property type="match status" value="1"/>
</dbReference>
<dbReference type="SUPFAM" id="SSF52540">
    <property type="entry name" value="P-loop containing nucleoside triphosphate hydrolases"/>
    <property type="match status" value="1"/>
</dbReference>
<feature type="domain" description="UvrD-like helicase C-terminal" evidence="18">
    <location>
        <begin position="459"/>
        <end position="720"/>
    </location>
</feature>
<evidence type="ECO:0000256" key="3">
    <source>
        <dbReference type="ARBA" id="ARBA00022741"/>
    </source>
</evidence>
<keyword evidence="8 15" id="KW-0067">ATP-binding</keyword>
<dbReference type="GO" id="GO:0008854">
    <property type="term" value="F:exodeoxyribonuclease V activity"/>
    <property type="evidence" value="ECO:0007669"/>
    <property type="project" value="UniProtKB-EC"/>
</dbReference>
<comment type="similarity">
    <text evidence="15">Belongs to the helicase family. UvrD subfamily.</text>
</comment>
<evidence type="ECO:0000256" key="2">
    <source>
        <dbReference type="ARBA" id="ARBA00022723"/>
    </source>
</evidence>
<evidence type="ECO:0000256" key="11">
    <source>
        <dbReference type="ARBA" id="ARBA00023204"/>
    </source>
</evidence>
<protein>
    <recommendedName>
        <fullName evidence="15">RecBCD enzyme subunit RecB</fullName>
        <ecNumber evidence="15">3.1.11.5</ecNumber>
        <ecNumber evidence="15">5.6.2.4</ecNumber>
    </recommendedName>
    <alternativeName>
        <fullName evidence="15">DNA 3'-5' helicase subunit RecB</fullName>
    </alternativeName>
    <alternativeName>
        <fullName evidence="15">Exonuclease V subunit RecB</fullName>
        <shortName evidence="15">ExoV subunit RecB</shortName>
    </alternativeName>
    <alternativeName>
        <fullName evidence="15">Helicase/nuclease RecBCD subunit RecB</fullName>
    </alternativeName>
</protein>
<dbReference type="EC" id="5.6.2.4" evidence="15"/>
<organism evidence="19 20">
    <name type="scientific">Mucilaginibacter segetis</name>
    <dbReference type="NCBI Taxonomy" id="2793071"/>
    <lineage>
        <taxon>Bacteria</taxon>
        <taxon>Pseudomonadati</taxon>
        <taxon>Bacteroidota</taxon>
        <taxon>Sphingobacteriia</taxon>
        <taxon>Sphingobacteriales</taxon>
        <taxon>Sphingobacteriaceae</taxon>
        <taxon>Mucilaginibacter</taxon>
    </lineage>
</organism>
<comment type="subunit">
    <text evidence="15">Heterotrimer of RecB, RecC and RecD. All subunits contribute to DNA-binding. Interacts with RecA.</text>
</comment>
<comment type="catalytic activity">
    <reaction evidence="13 15">
        <text>Couples ATP hydrolysis with the unwinding of duplex DNA by translocating in the 3'-5' direction.</text>
        <dbReference type="EC" id="5.6.2.4"/>
    </reaction>
</comment>
<dbReference type="GO" id="GO:0003677">
    <property type="term" value="F:DNA binding"/>
    <property type="evidence" value="ECO:0007669"/>
    <property type="project" value="UniProtKB-UniRule"/>
</dbReference>
<proteinExistence type="inferred from homology"/>
<dbReference type="InterPro" id="IPR011604">
    <property type="entry name" value="PDDEXK-like_dom_sf"/>
</dbReference>
<keyword evidence="6 15" id="KW-0347">Helicase</keyword>
<dbReference type="EC" id="3.1.11.5" evidence="15"/>
<evidence type="ECO:0000313" key="20">
    <source>
        <dbReference type="Proteomes" id="UP000613193"/>
    </source>
</evidence>
<evidence type="ECO:0000256" key="13">
    <source>
        <dbReference type="ARBA" id="ARBA00034617"/>
    </source>
</evidence>
<keyword evidence="9 15" id="KW-0460">Magnesium</keyword>
<keyword evidence="10 15" id="KW-0238">DNA-binding</keyword>
<evidence type="ECO:0000256" key="1">
    <source>
        <dbReference type="ARBA" id="ARBA00022722"/>
    </source>
</evidence>
<evidence type="ECO:0000256" key="10">
    <source>
        <dbReference type="ARBA" id="ARBA00023125"/>
    </source>
</evidence>
<dbReference type="InterPro" id="IPR014016">
    <property type="entry name" value="UvrD-like_ATP-bd"/>
</dbReference>
<keyword evidence="7 15" id="KW-0269">Exonuclease</keyword>
<dbReference type="Pfam" id="PF13361">
    <property type="entry name" value="UvrD_C"/>
    <property type="match status" value="1"/>
</dbReference>
<comment type="caution">
    <text evidence="19">The sequence shown here is derived from an EMBL/GenBank/DDBJ whole genome shotgun (WGS) entry which is preliminary data.</text>
</comment>
<keyword evidence="11 15" id="KW-0234">DNA repair</keyword>
<feature type="region of interest" description="Nuclease activity, interacts with RecD and RecA" evidence="15">
    <location>
        <begin position="860"/>
        <end position="1129"/>
    </location>
</feature>
<dbReference type="GO" id="GO:0005829">
    <property type="term" value="C:cytosol"/>
    <property type="evidence" value="ECO:0007669"/>
    <property type="project" value="TreeGrafter"/>
</dbReference>
<dbReference type="HAMAP" id="MF_01485">
    <property type="entry name" value="RecB"/>
    <property type="match status" value="1"/>
</dbReference>
<evidence type="ECO:0000256" key="5">
    <source>
        <dbReference type="ARBA" id="ARBA00022801"/>
    </source>
</evidence>
<keyword evidence="3 15" id="KW-0547">Nucleotide-binding</keyword>
<keyword evidence="5 15" id="KW-0378">Hydrolase</keyword>
<dbReference type="GO" id="GO:0005524">
    <property type="term" value="F:ATP binding"/>
    <property type="evidence" value="ECO:0007669"/>
    <property type="project" value="UniProtKB-UniRule"/>
</dbReference>
<keyword evidence="1 15" id="KW-0540">Nuclease</keyword>
<dbReference type="EMBL" id="JAEHFW010000002">
    <property type="protein sequence ID" value="MBK0380049.1"/>
    <property type="molecule type" value="Genomic_DNA"/>
</dbReference>
<dbReference type="CDD" id="cd22352">
    <property type="entry name" value="RecB_C-like"/>
    <property type="match status" value="1"/>
</dbReference>
<dbReference type="InterPro" id="IPR004586">
    <property type="entry name" value="RecB"/>
</dbReference>
<comment type="catalytic activity">
    <reaction evidence="14 15">
        <text>ATP + H2O = ADP + phosphate + H(+)</text>
        <dbReference type="Rhea" id="RHEA:13065"/>
        <dbReference type="ChEBI" id="CHEBI:15377"/>
        <dbReference type="ChEBI" id="CHEBI:15378"/>
        <dbReference type="ChEBI" id="CHEBI:30616"/>
        <dbReference type="ChEBI" id="CHEBI:43474"/>
        <dbReference type="ChEBI" id="CHEBI:456216"/>
        <dbReference type="EC" id="5.6.2.4"/>
    </reaction>
</comment>
<dbReference type="PANTHER" id="PTHR11070">
    <property type="entry name" value="UVRD / RECB / PCRA DNA HELICASE FAMILY MEMBER"/>
    <property type="match status" value="1"/>
</dbReference>
<dbReference type="InterPro" id="IPR014017">
    <property type="entry name" value="DNA_helicase_UvrD-like_C"/>
</dbReference>
<evidence type="ECO:0000313" key="19">
    <source>
        <dbReference type="EMBL" id="MBK0380049.1"/>
    </source>
</evidence>
<name>A0A934UN45_9SPHI</name>
<feature type="active site" description="For nuclease activity" evidence="15">
    <location>
        <position position="1031"/>
    </location>
</feature>
<feature type="binding site" evidence="15">
    <location>
        <position position="1018"/>
    </location>
    <ligand>
        <name>Mg(2+)</name>
        <dbReference type="ChEBI" id="CHEBI:18420"/>
    </ligand>
</feature>
<evidence type="ECO:0000256" key="8">
    <source>
        <dbReference type="ARBA" id="ARBA00022840"/>
    </source>
</evidence>
<dbReference type="Gene3D" id="3.40.50.300">
    <property type="entry name" value="P-loop containing nucleotide triphosphate hydrolases"/>
    <property type="match status" value="2"/>
</dbReference>
<evidence type="ECO:0000256" key="6">
    <source>
        <dbReference type="ARBA" id="ARBA00022806"/>
    </source>
</evidence>
<dbReference type="AlphaFoldDB" id="A0A934UN45"/>
<feature type="binding site" evidence="15">
    <location>
        <position position="907"/>
    </location>
    <ligand>
        <name>Mg(2+)</name>
        <dbReference type="ChEBI" id="CHEBI:18420"/>
    </ligand>
</feature>
<keyword evidence="12 15" id="KW-0413">Isomerase</keyword>
<dbReference type="GO" id="GO:0043138">
    <property type="term" value="F:3'-5' DNA helicase activity"/>
    <property type="evidence" value="ECO:0007669"/>
    <property type="project" value="UniProtKB-UniRule"/>
</dbReference>
<evidence type="ECO:0000256" key="12">
    <source>
        <dbReference type="ARBA" id="ARBA00023235"/>
    </source>
</evidence>
<comment type="cofactor">
    <cofactor evidence="15">
        <name>Mg(2+)</name>
        <dbReference type="ChEBI" id="CHEBI:18420"/>
    </cofactor>
    <text evidence="15">Binds 1 Mg(2+) ion per subunit.</text>
</comment>
<comment type="miscellaneous">
    <text evidence="15">In the RecBCD complex, RecB has a slow 3'-5' helicase, an exonuclease activity and loads RecA onto ssDNA, RecD has a fast 5'-3' helicase activity, while RecC stimulates the ATPase and processivity of the RecB helicase and contributes to recognition of the Chi site.</text>
</comment>
<evidence type="ECO:0000256" key="4">
    <source>
        <dbReference type="ARBA" id="ARBA00022763"/>
    </source>
</evidence>
<keyword evidence="2 15" id="KW-0479">Metal-binding</keyword>
<dbReference type="GO" id="GO:0000287">
    <property type="term" value="F:magnesium ion binding"/>
    <property type="evidence" value="ECO:0007669"/>
    <property type="project" value="UniProtKB-UniRule"/>
</dbReference>
<dbReference type="GO" id="GO:0009338">
    <property type="term" value="C:exodeoxyribonuclease V complex"/>
    <property type="evidence" value="ECO:0007669"/>
    <property type="project" value="TreeGrafter"/>
</dbReference>
<keyword evidence="20" id="KW-1185">Reference proteome</keyword>
<dbReference type="Gene3D" id="1.10.3170.10">
    <property type="entry name" value="Recbcd, chain B, domain 2"/>
    <property type="match status" value="1"/>
</dbReference>
<keyword evidence="4 15" id="KW-0227">DNA damage</keyword>
<comment type="domain">
    <text evidence="15">The N-terminal DNA-binding domain is a ssDNA-dependent ATPase and has ATP-dependent 3'-5' helicase function. This domain interacts with RecC.</text>
</comment>
<feature type="region of interest" description="DNA-binding and helicase activity, interacts with RecC" evidence="15">
    <location>
        <begin position="1"/>
        <end position="848"/>
    </location>
</feature>
<dbReference type="InterPro" id="IPR027417">
    <property type="entry name" value="P-loop_NTPase"/>
</dbReference>
<gene>
    <name evidence="15" type="primary">recB</name>
    <name evidence="19" type="ORF">I5M19_12065</name>
</gene>
<evidence type="ECO:0000259" key="18">
    <source>
        <dbReference type="PROSITE" id="PS51217"/>
    </source>
</evidence>
<dbReference type="Proteomes" id="UP000613193">
    <property type="component" value="Unassembled WGS sequence"/>
</dbReference>
<dbReference type="PROSITE" id="PS51198">
    <property type="entry name" value="UVRD_HELICASE_ATP_BIND"/>
    <property type="match status" value="1"/>
</dbReference>
<dbReference type="SUPFAM" id="SSF52980">
    <property type="entry name" value="Restriction endonuclease-like"/>
    <property type="match status" value="1"/>
</dbReference>
<dbReference type="Gene3D" id="3.90.320.10">
    <property type="match status" value="1"/>
</dbReference>
<reference evidence="19" key="1">
    <citation type="submission" date="2020-12" db="EMBL/GenBank/DDBJ databases">
        <title>Bacterial novel species Mucilaginibacter sp. SD-g isolated from soil.</title>
        <authorList>
            <person name="Jung H.-Y."/>
        </authorList>
    </citation>
    <scope>NUCLEOTIDE SEQUENCE</scope>
    <source>
        <strain evidence="19">SD-g</strain>
    </source>
</reference>
<sequence length="1129" mass="128285">MKNFVASDVPLEGSNLIEASAGTGKTYSIAILLLRLLLEKQLALKEVLMVTFTKAAVAELEERIRLFVRIAAKVANGIPIKDTTILQLVNKAIEKQGESNVKELLTQAVLLLDDTSVMTIHSFCQQTLNEFAFETGQLFGCETLKDSGPLLDDEINKFWRTHVTSIPLKLLNILIDNGLSRANFLEVLNGHYGGKRYIAYLPDVDYALSSDHLENEWVNIEKILSEADGCVKTLHTRIINDEGNLRAATAANRYAHTALSHLLDSPEEFIKQIKAKRNSGYINTLYGHLLVACDEIDEIMSRVGEKANKIISTLYCMSIREASINIQAYKNRNSVLSFDDMIINLHTATVKDYNEQLLQSLRAKYKAVFVDEFQDTDKLQYEIFEQVFGQTNILFYIGDPKQSIYAWRKADINTYLKAATTVANNYSMNINYRSCPAYIHSMNVFFQPVDGFDTFAFGGQENSFGYIPVDAPSTKTVHSLLKDSSPETPILLFECPTNDSIAAAVAKQVLALLEDKSYQLEVDGEYRSVKPSDIGILVRKNKQGKLIKNALAAVRIPAVTIDDSKILKSNEATALLYLLQAFEDKNRGSINKALLSPFTGFDRDQILLLNDDQQQERFKIYSVLWDQQGIYVSFAAFLRDYKVRSVLLNHSHGERVLTNLMQLVEILHKTQTANKLNNGELIAWLQKATEGMDVQGDEFEQRIESDEEAVRIITIHKSKGLEYNIVFAPFLDMLPEGVGDFCSFRDTDSGEYLFAHQNQLSDEQSALLSEQLEQENRRMIYVAVTRAVYKCYIYKNTASYYNNSSLKTFIAGLKTLEAKNELIQFADHTAIPSHSKYSGKLEWKPLKRMEPAQFQLSDQNWHKLSYTFLSRKQPFIIKENNNNTVGEYESFIFKQLPKSIVTGHLLHYILENIDFTKSTNWEKVIDMGIRRFMPATGDTYSKMLFVMIEHIVNAEINIDGTTFALADVGRNKRISEFEFDFNVGSFVNTAIEELSDNEAKFLVGYEEQLEGIMNGKIDLIFEYAGKYYIIDWKSNFLGDSLSWYNTNSLRSTMNDGNYHLQYLIYTLALKKYLTVKLQGFDYESQFGGVAYMFLRGLRKTQESGIFYCVPPLEQIEKLENILIGAETAA</sequence>
<feature type="binding site" evidence="16">
    <location>
        <begin position="19"/>
        <end position="26"/>
    </location>
    <ligand>
        <name>ATP</name>
        <dbReference type="ChEBI" id="CHEBI:30616"/>
    </ligand>
</feature>